<dbReference type="InterPro" id="IPR036188">
    <property type="entry name" value="FAD/NAD-bd_sf"/>
</dbReference>
<evidence type="ECO:0000259" key="1">
    <source>
        <dbReference type="Pfam" id="PF01593"/>
    </source>
</evidence>
<dbReference type="PANTHER" id="PTHR16128:SF5">
    <property type="entry name" value="FAD_NAD(P)-BINDING OXIDOREDUCTASE FAMILY PROTEIN"/>
    <property type="match status" value="1"/>
</dbReference>
<feature type="domain" description="Amine oxidase" evidence="1">
    <location>
        <begin position="87"/>
        <end position="311"/>
    </location>
</feature>
<dbReference type="Gene3D" id="3.90.660.10">
    <property type="match status" value="1"/>
</dbReference>
<organism evidence="2 3">
    <name type="scientific">Meridianimarinicoccus roseus</name>
    <dbReference type="NCBI Taxonomy" id="2072018"/>
    <lineage>
        <taxon>Bacteria</taxon>
        <taxon>Pseudomonadati</taxon>
        <taxon>Pseudomonadota</taxon>
        <taxon>Alphaproteobacteria</taxon>
        <taxon>Rhodobacterales</taxon>
        <taxon>Paracoccaceae</taxon>
        <taxon>Meridianimarinicoccus</taxon>
    </lineage>
</organism>
<sequence length="328" mass="33913">MKGGHDMMIEAQTLILGAGLTGLTVAAGLRRAGGRPVVLDKSRGLGGRLATRRAETWQFDHGAQYLRPRGPEFAALLDALKPSGAVQAWDAAGEGAPAYVGLPGMSALVRPMADGVEVHRGVRVAAARRAQNLWHLSGPEGEPLARAPVLICTIPAPQAAAVLEGHPLAPRIGAVAMDPCWTLMAAFAAPPDLPDISRAPDSALPWIARDGGKPGRQGETWVAQAAADWTRAHLDLPRAEAVQALLALLRDRAGGHLPDVLHGDAHRWLYAEAPSPLGVPCLSDPDSGLIVAGDWCLGSRAEHAVLSGEAALAALPPLAAAASAMSAG</sequence>
<reference evidence="2 3" key="1">
    <citation type="submission" date="2018-05" db="EMBL/GenBank/DDBJ databases">
        <title>Rhodobacteraceae gen. nov., sp. nov. isolated from sea water.</title>
        <authorList>
            <person name="Ren Y."/>
        </authorList>
    </citation>
    <scope>NUCLEOTIDE SEQUENCE [LARGE SCALE GENOMIC DNA]</scope>
    <source>
        <strain evidence="2 3">TG-679</strain>
    </source>
</reference>
<dbReference type="GO" id="GO:0016829">
    <property type="term" value="F:lyase activity"/>
    <property type="evidence" value="ECO:0007669"/>
    <property type="project" value="UniProtKB-KW"/>
</dbReference>
<name>A0A2V2LC22_9RHOB</name>
<evidence type="ECO:0000313" key="3">
    <source>
        <dbReference type="Proteomes" id="UP000245680"/>
    </source>
</evidence>
<dbReference type="PANTHER" id="PTHR16128">
    <property type="entry name" value="FAD/NAD(P)-BINDING OXIDOREDUCTASE FAMILY PROTEIN"/>
    <property type="match status" value="1"/>
</dbReference>
<protein>
    <submittedName>
        <fullName evidence="2">Deoxyribodipyrimidine photolyase</fullName>
    </submittedName>
</protein>
<proteinExistence type="predicted"/>
<keyword evidence="2" id="KW-0456">Lyase</keyword>
<dbReference type="AlphaFoldDB" id="A0A2V2LC22"/>
<evidence type="ECO:0000313" key="2">
    <source>
        <dbReference type="EMBL" id="PWR00806.1"/>
    </source>
</evidence>
<dbReference type="Gene3D" id="3.50.50.60">
    <property type="entry name" value="FAD/NAD(P)-binding domain"/>
    <property type="match status" value="1"/>
</dbReference>
<keyword evidence="3" id="KW-1185">Reference proteome</keyword>
<dbReference type="Pfam" id="PF01593">
    <property type="entry name" value="Amino_oxidase"/>
    <property type="match status" value="1"/>
</dbReference>
<dbReference type="SUPFAM" id="SSF51905">
    <property type="entry name" value="FAD/NAD(P)-binding domain"/>
    <property type="match status" value="1"/>
</dbReference>
<dbReference type="OrthoDB" id="5792777at2"/>
<dbReference type="EMBL" id="QGKU01000068">
    <property type="protein sequence ID" value="PWR00806.1"/>
    <property type="molecule type" value="Genomic_DNA"/>
</dbReference>
<dbReference type="Proteomes" id="UP000245680">
    <property type="component" value="Unassembled WGS sequence"/>
</dbReference>
<comment type="caution">
    <text evidence="2">The sequence shown here is derived from an EMBL/GenBank/DDBJ whole genome shotgun (WGS) entry which is preliminary data.</text>
</comment>
<dbReference type="Pfam" id="PF13450">
    <property type="entry name" value="NAD_binding_8"/>
    <property type="match status" value="1"/>
</dbReference>
<dbReference type="GO" id="GO:0016491">
    <property type="term" value="F:oxidoreductase activity"/>
    <property type="evidence" value="ECO:0007669"/>
    <property type="project" value="InterPro"/>
</dbReference>
<gene>
    <name evidence="2" type="ORF">DKT77_19925</name>
</gene>
<accession>A0A2V2LC22</accession>
<dbReference type="InterPro" id="IPR002937">
    <property type="entry name" value="Amino_oxidase"/>
</dbReference>